<dbReference type="AlphaFoldDB" id="A0A1I0SVC7"/>
<reference evidence="2" key="1">
    <citation type="submission" date="2016-10" db="EMBL/GenBank/DDBJ databases">
        <authorList>
            <person name="Varghese N."/>
            <person name="Submissions S."/>
        </authorList>
    </citation>
    <scope>NUCLEOTIDE SEQUENCE [LARGE SCALE GENOMIC DNA]</scope>
    <source>
        <strain evidence="2">K1</strain>
    </source>
</reference>
<dbReference type="EMBL" id="FOJQ01000007">
    <property type="protein sequence ID" value="SFA43454.1"/>
    <property type="molecule type" value="Genomic_DNA"/>
</dbReference>
<accession>A0A1I0SVC7</accession>
<dbReference type="InterPro" id="IPR025412">
    <property type="entry name" value="DUF4304"/>
</dbReference>
<evidence type="ECO:0008006" key="3">
    <source>
        <dbReference type="Google" id="ProtNLM"/>
    </source>
</evidence>
<gene>
    <name evidence="1" type="ORF">SAMN05216169_100784</name>
</gene>
<dbReference type="Pfam" id="PF14137">
    <property type="entry name" value="DUF4304"/>
    <property type="match status" value="1"/>
</dbReference>
<dbReference type="Proteomes" id="UP000198979">
    <property type="component" value="Unassembled WGS sequence"/>
</dbReference>
<dbReference type="OrthoDB" id="6914375at2"/>
<organism evidence="1 2">
    <name type="scientific">Anoxybacillus pushchinoensis</name>
    <dbReference type="NCBI Taxonomy" id="150248"/>
    <lineage>
        <taxon>Bacteria</taxon>
        <taxon>Bacillati</taxon>
        <taxon>Bacillota</taxon>
        <taxon>Bacilli</taxon>
        <taxon>Bacillales</taxon>
        <taxon>Anoxybacillaceae</taxon>
        <taxon>Anoxybacillus</taxon>
    </lineage>
</organism>
<evidence type="ECO:0000313" key="2">
    <source>
        <dbReference type="Proteomes" id="UP000198979"/>
    </source>
</evidence>
<name>A0A1I0SVC7_9BACL</name>
<evidence type="ECO:0000313" key="1">
    <source>
        <dbReference type="EMBL" id="SFA43454.1"/>
    </source>
</evidence>
<proteinExistence type="predicted"/>
<dbReference type="RefSeq" id="WP_077429547.1">
    <property type="nucleotide sequence ID" value="NZ_FOJQ01000007.1"/>
</dbReference>
<sequence>MSNKDKMISALKKIVVPELKSRGFKGSFPHFRKQGGQLGYLLSFQFDKWGGGFLIEIGVAKVNEEGKVKIDNLIRPFQKLNAFHLNNRFRILEHKNGNKDWFRFDNETQNLEEAEFMEIAKNVLPYLDVADDWFEKIKQKQTVR</sequence>
<keyword evidence="2" id="KW-1185">Reference proteome</keyword>
<protein>
    <recommendedName>
        <fullName evidence="3">DUF4304 domain-containing protein</fullName>
    </recommendedName>
</protein>